<dbReference type="PROSITE" id="PS00933">
    <property type="entry name" value="FGGY_KINASES_1"/>
    <property type="match status" value="1"/>
</dbReference>
<accession>A0A9X8UHY9</accession>
<protein>
    <recommendedName>
        <fullName evidence="6">ATP:glycerol 3-phosphotransferase</fullName>
    </recommendedName>
</protein>
<keyword evidence="3" id="KW-0547">Nucleotide-binding</keyword>
<dbReference type="GO" id="GO:0004370">
    <property type="term" value="F:glycerol kinase activity"/>
    <property type="evidence" value="ECO:0007669"/>
    <property type="project" value="TreeGrafter"/>
</dbReference>
<dbReference type="Pfam" id="PF00370">
    <property type="entry name" value="FGGY_N"/>
    <property type="match status" value="1"/>
</dbReference>
<dbReference type="InterPro" id="IPR018483">
    <property type="entry name" value="Carb_kinase_FGGY_CS"/>
</dbReference>
<name>A0A9X8UHY9_9FIRM</name>
<sequence>MSAQYVIGLDQSTSSTKAFLFGPGCELIARSGRSHRQLISPEGWVSHDPMEIHQNALEAVKSLIDRSGIDQRQVAAIGISNQRETALAWNRHTGLPVCDAVVWQCARAKDVCERLQSAGGEETVKASGLPLSPYFTGAKLRWILENVPEAAAAARENNLCCGTMDSWLIYKLTDGRSFYTDCSNASRTQLLNLGTLNWDEGCCRLFGLRPEWLPGLHGSNGLFGETDLNGYFPAPVPILAAMGDSHAALYGHRCLSPGMTKATYGTGSSVMMNIGPHPLAPARGLACSVGWQMDGGTTYVLEGNVNYTGAVMSWLSKDLGLLDSADRAGELASAADPRDTTYLVPAFTGLGAPYWCADAKAVLCGMTRRTGRAELVKAAEESIAYQIRDVAALLGEASGIAPSALCADGGGAKDRYLMQFQSDLLALPVTVPQCRELSALGAALAAGISAGLYTGRELDGATGTVYQPRMDGETRARLCAGWQHALRLAMQNDDRR</sequence>
<gene>
    <name evidence="9" type="ORF">EDD78_11415</name>
</gene>
<evidence type="ECO:0000256" key="3">
    <source>
        <dbReference type="ARBA" id="ARBA00022741"/>
    </source>
</evidence>
<dbReference type="EMBL" id="SLUK01000014">
    <property type="protein sequence ID" value="TCL41310.1"/>
    <property type="molecule type" value="Genomic_DNA"/>
</dbReference>
<keyword evidence="2" id="KW-0808">Transferase</keyword>
<comment type="caution">
    <text evidence="9">The sequence shown here is derived from an EMBL/GenBank/DDBJ whole genome shotgun (WGS) entry which is preliminary data.</text>
</comment>
<dbReference type="GO" id="GO:0005829">
    <property type="term" value="C:cytosol"/>
    <property type="evidence" value="ECO:0007669"/>
    <property type="project" value="TreeGrafter"/>
</dbReference>
<dbReference type="Proteomes" id="UP000294682">
    <property type="component" value="Unassembled WGS sequence"/>
</dbReference>
<keyword evidence="5" id="KW-0067">ATP-binding</keyword>
<comment type="similarity">
    <text evidence="1">Belongs to the FGGY kinase family.</text>
</comment>
<evidence type="ECO:0000259" key="7">
    <source>
        <dbReference type="Pfam" id="PF00370"/>
    </source>
</evidence>
<dbReference type="AlphaFoldDB" id="A0A9X8UHY9"/>
<evidence type="ECO:0000313" key="9">
    <source>
        <dbReference type="EMBL" id="TCL41310.1"/>
    </source>
</evidence>
<dbReference type="InterPro" id="IPR000577">
    <property type="entry name" value="Carb_kinase_FGGY"/>
</dbReference>
<dbReference type="InterPro" id="IPR018485">
    <property type="entry name" value="FGGY_C"/>
</dbReference>
<keyword evidence="10" id="KW-1185">Reference proteome</keyword>
<evidence type="ECO:0000256" key="5">
    <source>
        <dbReference type="ARBA" id="ARBA00022840"/>
    </source>
</evidence>
<dbReference type="NCBIfam" id="NF000756">
    <property type="entry name" value="PRK00047.1"/>
    <property type="match status" value="1"/>
</dbReference>
<keyword evidence="4 9" id="KW-0418">Kinase</keyword>
<dbReference type="PIRSF" id="PIRSF000538">
    <property type="entry name" value="GlpK"/>
    <property type="match status" value="1"/>
</dbReference>
<dbReference type="Gene3D" id="3.30.420.40">
    <property type="match status" value="2"/>
</dbReference>
<evidence type="ECO:0000256" key="1">
    <source>
        <dbReference type="ARBA" id="ARBA00009156"/>
    </source>
</evidence>
<evidence type="ECO:0000259" key="8">
    <source>
        <dbReference type="Pfam" id="PF02782"/>
    </source>
</evidence>
<dbReference type="GO" id="GO:0019563">
    <property type="term" value="P:glycerol catabolic process"/>
    <property type="evidence" value="ECO:0007669"/>
    <property type="project" value="TreeGrafter"/>
</dbReference>
<dbReference type="InterPro" id="IPR043129">
    <property type="entry name" value="ATPase_NBD"/>
</dbReference>
<evidence type="ECO:0000256" key="2">
    <source>
        <dbReference type="ARBA" id="ARBA00022679"/>
    </source>
</evidence>
<evidence type="ECO:0000256" key="6">
    <source>
        <dbReference type="ARBA" id="ARBA00043149"/>
    </source>
</evidence>
<organism evidence="9 10">
    <name type="scientific">Harryflintia acetispora</name>
    <dbReference type="NCBI Taxonomy" id="1849041"/>
    <lineage>
        <taxon>Bacteria</taxon>
        <taxon>Bacillati</taxon>
        <taxon>Bacillota</taxon>
        <taxon>Clostridia</taxon>
        <taxon>Eubacteriales</taxon>
        <taxon>Oscillospiraceae</taxon>
        <taxon>Harryflintia</taxon>
    </lineage>
</organism>
<evidence type="ECO:0000256" key="4">
    <source>
        <dbReference type="ARBA" id="ARBA00022777"/>
    </source>
</evidence>
<feature type="domain" description="Carbohydrate kinase FGGY C-terminal" evidence="8">
    <location>
        <begin position="262"/>
        <end position="449"/>
    </location>
</feature>
<proteinExistence type="inferred from homology"/>
<feature type="domain" description="Carbohydrate kinase FGGY N-terminal" evidence="7">
    <location>
        <begin position="5"/>
        <end position="251"/>
    </location>
</feature>
<dbReference type="RefSeq" id="WP_132085220.1">
    <property type="nucleotide sequence ID" value="NZ_SLUK01000014.1"/>
</dbReference>
<reference evidence="9 10" key="1">
    <citation type="submission" date="2019-03" db="EMBL/GenBank/DDBJ databases">
        <title>Genomic Encyclopedia of Type Strains, Phase IV (KMG-IV): sequencing the most valuable type-strain genomes for metagenomic binning, comparative biology and taxonomic classification.</title>
        <authorList>
            <person name="Goeker M."/>
        </authorList>
    </citation>
    <scope>NUCLEOTIDE SEQUENCE [LARGE SCALE GENOMIC DNA]</scope>
    <source>
        <strain evidence="9 10">DSM 100433</strain>
    </source>
</reference>
<dbReference type="GO" id="GO:0005524">
    <property type="term" value="F:ATP binding"/>
    <property type="evidence" value="ECO:0007669"/>
    <property type="project" value="UniProtKB-KW"/>
</dbReference>
<dbReference type="PANTHER" id="PTHR10196">
    <property type="entry name" value="SUGAR KINASE"/>
    <property type="match status" value="1"/>
</dbReference>
<dbReference type="SUPFAM" id="SSF53067">
    <property type="entry name" value="Actin-like ATPase domain"/>
    <property type="match status" value="2"/>
</dbReference>
<evidence type="ECO:0000313" key="10">
    <source>
        <dbReference type="Proteomes" id="UP000294682"/>
    </source>
</evidence>
<dbReference type="InterPro" id="IPR018484">
    <property type="entry name" value="FGGY_N"/>
</dbReference>
<dbReference type="CDD" id="cd07769">
    <property type="entry name" value="ASKHA_NBD_FGGY_GK"/>
    <property type="match status" value="1"/>
</dbReference>
<dbReference type="Pfam" id="PF02782">
    <property type="entry name" value="FGGY_C"/>
    <property type="match status" value="1"/>
</dbReference>
<dbReference type="PANTHER" id="PTHR10196:SF69">
    <property type="entry name" value="GLYCEROL KINASE"/>
    <property type="match status" value="1"/>
</dbReference>